<comment type="caution">
    <text evidence="3">The sequence shown here is derived from an EMBL/GenBank/DDBJ whole genome shotgun (WGS) entry which is preliminary data.</text>
</comment>
<feature type="transmembrane region" description="Helical" evidence="1">
    <location>
        <begin position="50"/>
        <end position="67"/>
    </location>
</feature>
<feature type="transmembrane region" description="Helical" evidence="1">
    <location>
        <begin position="172"/>
        <end position="199"/>
    </location>
</feature>
<feature type="transmembrane region" description="Helical" evidence="1">
    <location>
        <begin position="87"/>
        <end position="104"/>
    </location>
</feature>
<feature type="transmembrane region" description="Helical" evidence="1">
    <location>
        <begin position="211"/>
        <end position="234"/>
    </location>
</feature>
<name>A0A1R1B3M0_PAELA</name>
<sequence>MSSKTTRLTALDYARAWAIFGMIIVNYKLAMEVGDHGAIWLHTIAGLFEGRASALFVVLAGIGVSLMTAKARLSRDQHMIRENRKTLVRRAVFLFIAGTVLLLTGWSADILHYYAVFLLLAAVLITVSDRTLLILTGLVLIVSSSMLILLDYSKGWDSGFHRYADFWTGEGFILNLMFNGYHPLFPWSSFFLIGMWLGRKGWWGGNHRRKLMIYSLSGAVIFELLSYFLIHWTSPWLDADSASYLFTTKPMPPTLLYVCSAACLAVAVITICFYIVERFEKNRLTGWLIWTGQLSLSHYLGHIFIGLGLLEAVGYLNNGHLGFAVAYGCGYFVMAVIFSWAWRKRVKRGPMELLMRKWC</sequence>
<feature type="transmembrane region" description="Helical" evidence="1">
    <location>
        <begin position="321"/>
        <end position="342"/>
    </location>
</feature>
<reference evidence="3 4" key="1">
    <citation type="submission" date="2016-11" db="EMBL/GenBank/DDBJ databases">
        <title>Paenibacillus species isolates.</title>
        <authorList>
            <person name="Beno S.M."/>
        </authorList>
    </citation>
    <scope>NUCLEOTIDE SEQUENCE [LARGE SCALE GENOMIC DNA]</scope>
    <source>
        <strain evidence="3 4">FSL F4-0100</strain>
    </source>
</reference>
<dbReference type="PANTHER" id="PTHR30590:SF3">
    <property type="entry name" value="HYPOTHETICAL MEMBRANE SPANNING PROTEIN"/>
    <property type="match status" value="1"/>
</dbReference>
<dbReference type="Pfam" id="PF04235">
    <property type="entry name" value="DUF418"/>
    <property type="match status" value="1"/>
</dbReference>
<dbReference type="Proteomes" id="UP000187074">
    <property type="component" value="Unassembled WGS sequence"/>
</dbReference>
<feature type="domain" description="DUF418" evidence="2">
    <location>
        <begin position="198"/>
        <end position="358"/>
    </location>
</feature>
<evidence type="ECO:0000313" key="4">
    <source>
        <dbReference type="Proteomes" id="UP000187074"/>
    </source>
</evidence>
<dbReference type="STRING" id="1401.BK123_10950"/>
<feature type="transmembrane region" description="Helical" evidence="1">
    <location>
        <begin position="254"/>
        <end position="276"/>
    </location>
</feature>
<feature type="transmembrane region" description="Helical" evidence="1">
    <location>
        <begin position="132"/>
        <end position="152"/>
    </location>
</feature>
<feature type="transmembrane region" description="Helical" evidence="1">
    <location>
        <begin position="110"/>
        <end position="127"/>
    </location>
</feature>
<organism evidence="3 4">
    <name type="scientific">Paenibacillus lautus</name>
    <name type="common">Bacillus lautus</name>
    <dbReference type="NCBI Taxonomy" id="1401"/>
    <lineage>
        <taxon>Bacteria</taxon>
        <taxon>Bacillati</taxon>
        <taxon>Bacillota</taxon>
        <taxon>Bacilli</taxon>
        <taxon>Bacillales</taxon>
        <taxon>Paenibacillaceae</taxon>
        <taxon>Paenibacillus</taxon>
    </lineage>
</organism>
<keyword evidence="1" id="KW-1133">Transmembrane helix</keyword>
<dbReference type="OrthoDB" id="9807744at2"/>
<protein>
    <recommendedName>
        <fullName evidence="2">DUF418 domain-containing protein</fullName>
    </recommendedName>
</protein>
<gene>
    <name evidence="3" type="ORF">BK123_10950</name>
</gene>
<evidence type="ECO:0000259" key="2">
    <source>
        <dbReference type="Pfam" id="PF04235"/>
    </source>
</evidence>
<dbReference type="InterPro" id="IPR007349">
    <property type="entry name" value="DUF418"/>
</dbReference>
<dbReference type="RefSeq" id="WP_076322430.1">
    <property type="nucleotide sequence ID" value="NZ_MRTF01000003.1"/>
</dbReference>
<proteinExistence type="predicted"/>
<accession>A0A1R1B3M0</accession>
<feature type="transmembrane region" description="Helical" evidence="1">
    <location>
        <begin position="288"/>
        <end position="309"/>
    </location>
</feature>
<evidence type="ECO:0000256" key="1">
    <source>
        <dbReference type="SAM" id="Phobius"/>
    </source>
</evidence>
<feature type="transmembrane region" description="Helical" evidence="1">
    <location>
        <begin position="12"/>
        <end position="30"/>
    </location>
</feature>
<evidence type="ECO:0000313" key="3">
    <source>
        <dbReference type="EMBL" id="OME93760.1"/>
    </source>
</evidence>
<keyword evidence="1" id="KW-0472">Membrane</keyword>
<keyword evidence="1" id="KW-0812">Transmembrane</keyword>
<dbReference type="AlphaFoldDB" id="A0A1R1B3M0"/>
<dbReference type="PANTHER" id="PTHR30590">
    <property type="entry name" value="INNER MEMBRANE PROTEIN"/>
    <property type="match status" value="1"/>
</dbReference>
<dbReference type="EMBL" id="MRTF01000003">
    <property type="protein sequence ID" value="OME93760.1"/>
    <property type="molecule type" value="Genomic_DNA"/>
</dbReference>
<dbReference type="InterPro" id="IPR052529">
    <property type="entry name" value="Bact_Transport_Assoc"/>
</dbReference>